<reference evidence="1 2" key="1">
    <citation type="submission" date="2018-08" db="EMBL/GenBank/DDBJ databases">
        <title>Muricauda nanhaiensis sp. nov., isolated from seawater of the South China Sea.</title>
        <authorList>
            <person name="Dang Y."/>
        </authorList>
    </citation>
    <scope>NUCLEOTIDE SEQUENCE [LARGE SCALE GENOMIC DNA]</scope>
    <source>
        <strain evidence="1 2">SM1704</strain>
    </source>
</reference>
<name>A0A371JSD4_9FLAO</name>
<sequence>MLKQVRYDEQTLERFLTFVRNDKKEDGSKLLHSIQDWVINDGEWTSAVRLNAVEILAKIQMPLSIFRLRSKWQRHSVQLVKFVSKP</sequence>
<evidence type="ECO:0000313" key="1">
    <source>
        <dbReference type="EMBL" id="RDY60723.1"/>
    </source>
</evidence>
<dbReference type="Proteomes" id="UP000261828">
    <property type="component" value="Unassembled WGS sequence"/>
</dbReference>
<evidence type="ECO:0000313" key="2">
    <source>
        <dbReference type="Proteomes" id="UP000261828"/>
    </source>
</evidence>
<accession>A0A371JSD4</accession>
<dbReference type="EMBL" id="QTJX01000001">
    <property type="protein sequence ID" value="RDY60723.1"/>
    <property type="molecule type" value="Genomic_DNA"/>
</dbReference>
<protein>
    <submittedName>
        <fullName evidence="1">Uncharacterized protein</fullName>
    </submittedName>
</protein>
<comment type="caution">
    <text evidence="1">The sequence shown here is derived from an EMBL/GenBank/DDBJ whole genome shotgun (WGS) entry which is preliminary data.</text>
</comment>
<keyword evidence="2" id="KW-1185">Reference proteome</keyword>
<gene>
    <name evidence="1" type="ORF">DX873_00640</name>
</gene>
<organism evidence="1 2">
    <name type="scientific">Flagellimonas nanhaiensis</name>
    <dbReference type="NCBI Taxonomy" id="2292706"/>
    <lineage>
        <taxon>Bacteria</taxon>
        <taxon>Pseudomonadati</taxon>
        <taxon>Bacteroidota</taxon>
        <taxon>Flavobacteriia</taxon>
        <taxon>Flavobacteriales</taxon>
        <taxon>Flavobacteriaceae</taxon>
        <taxon>Flagellimonas</taxon>
    </lineage>
</organism>
<proteinExistence type="predicted"/>
<dbReference type="AlphaFoldDB" id="A0A371JSD4"/>